<sequence length="320" mass="33674">METAQRGVAFGISCALGAAIFFSLNDLSIKFLSGGYPLHQIVFLRALVALALTVIFIVPLDGGWSALRAKRPWIHVLRGLCVVVANSAFFAGIAAMPLADASAIFFVAPLFITGLSALVLGEPVGMRRWLAVGVGLIGVILVVKPTGASFTVVALLPVLAAAAYAGLQVLTRYTGMSERASTMSVYIQITFLMVSGGLALGLGDGRYSGSDNDALEFFLRAWTMPDLKDGLIMLALGGISACAGYLIALAYRGTNAAIVAPFEYSALLLAVFWGILIWQEWPTGTTWAGIILIAGSGVYVAVREGRVGSKPSAKRVAGRR</sequence>
<feature type="transmembrane region" description="Helical" evidence="1">
    <location>
        <begin position="44"/>
        <end position="64"/>
    </location>
</feature>
<dbReference type="PANTHER" id="PTHR22911:SF103">
    <property type="entry name" value="BLR2811 PROTEIN"/>
    <property type="match status" value="1"/>
</dbReference>
<reference evidence="3" key="2">
    <citation type="submission" date="2020-09" db="EMBL/GenBank/DDBJ databases">
        <authorList>
            <person name="Sun Q."/>
            <person name="Zhou Y."/>
        </authorList>
    </citation>
    <scope>NUCLEOTIDE SEQUENCE</scope>
    <source>
        <strain evidence="3">CGMCC 1.15880</strain>
    </source>
</reference>
<evidence type="ECO:0000313" key="4">
    <source>
        <dbReference type="Proteomes" id="UP000628017"/>
    </source>
</evidence>
<name>A0A916VPG9_9RHOB</name>
<feature type="transmembrane region" description="Helical" evidence="1">
    <location>
        <begin position="128"/>
        <end position="144"/>
    </location>
</feature>
<feature type="transmembrane region" description="Helical" evidence="1">
    <location>
        <begin position="258"/>
        <end position="278"/>
    </location>
</feature>
<gene>
    <name evidence="3" type="ORF">GCM10011498_13890</name>
</gene>
<dbReference type="PANTHER" id="PTHR22911">
    <property type="entry name" value="ACYL-MALONYL CONDENSING ENZYME-RELATED"/>
    <property type="match status" value="1"/>
</dbReference>
<evidence type="ECO:0000313" key="3">
    <source>
        <dbReference type="EMBL" id="GGA14846.1"/>
    </source>
</evidence>
<dbReference type="AlphaFoldDB" id="A0A916VPG9"/>
<evidence type="ECO:0000259" key="2">
    <source>
        <dbReference type="Pfam" id="PF00892"/>
    </source>
</evidence>
<dbReference type="SUPFAM" id="SSF103481">
    <property type="entry name" value="Multidrug resistance efflux transporter EmrE"/>
    <property type="match status" value="2"/>
</dbReference>
<accession>A0A916VPG9</accession>
<proteinExistence type="predicted"/>
<comment type="caution">
    <text evidence="3">The sequence shown here is derived from an EMBL/GenBank/DDBJ whole genome shotgun (WGS) entry which is preliminary data.</text>
</comment>
<dbReference type="Gene3D" id="1.10.3730.20">
    <property type="match status" value="2"/>
</dbReference>
<evidence type="ECO:0000256" key="1">
    <source>
        <dbReference type="SAM" id="Phobius"/>
    </source>
</evidence>
<dbReference type="Pfam" id="PF00892">
    <property type="entry name" value="EamA"/>
    <property type="match status" value="1"/>
</dbReference>
<reference evidence="3" key="1">
    <citation type="journal article" date="2014" name="Int. J. Syst. Evol. Microbiol.">
        <title>Complete genome sequence of Corynebacterium casei LMG S-19264T (=DSM 44701T), isolated from a smear-ripened cheese.</title>
        <authorList>
            <consortium name="US DOE Joint Genome Institute (JGI-PGF)"/>
            <person name="Walter F."/>
            <person name="Albersmeier A."/>
            <person name="Kalinowski J."/>
            <person name="Ruckert C."/>
        </authorList>
    </citation>
    <scope>NUCLEOTIDE SEQUENCE</scope>
    <source>
        <strain evidence="3">CGMCC 1.15880</strain>
    </source>
</reference>
<feature type="transmembrane region" description="Helical" evidence="1">
    <location>
        <begin position="150"/>
        <end position="171"/>
    </location>
</feature>
<dbReference type="GO" id="GO:0016020">
    <property type="term" value="C:membrane"/>
    <property type="evidence" value="ECO:0007669"/>
    <property type="project" value="InterPro"/>
</dbReference>
<keyword evidence="1" id="KW-0472">Membrane</keyword>
<protein>
    <submittedName>
        <fullName evidence="3">Membrane protein</fullName>
    </submittedName>
</protein>
<keyword evidence="1" id="KW-0812">Transmembrane</keyword>
<dbReference type="InterPro" id="IPR000620">
    <property type="entry name" value="EamA_dom"/>
</dbReference>
<feature type="transmembrane region" description="Helical" evidence="1">
    <location>
        <begin position="101"/>
        <end position="121"/>
    </location>
</feature>
<organism evidence="3 4">
    <name type="scientific">Neptunicoccus cionae</name>
    <dbReference type="NCBI Taxonomy" id="2035344"/>
    <lineage>
        <taxon>Bacteria</taxon>
        <taxon>Pseudomonadati</taxon>
        <taxon>Pseudomonadota</taxon>
        <taxon>Alphaproteobacteria</taxon>
        <taxon>Rhodobacterales</taxon>
        <taxon>Paracoccaceae</taxon>
        <taxon>Neptunicoccus</taxon>
    </lineage>
</organism>
<keyword evidence="4" id="KW-1185">Reference proteome</keyword>
<feature type="transmembrane region" description="Helical" evidence="1">
    <location>
        <begin position="7"/>
        <end position="24"/>
    </location>
</feature>
<keyword evidence="1" id="KW-1133">Transmembrane helix</keyword>
<dbReference type="Proteomes" id="UP000628017">
    <property type="component" value="Unassembled WGS sequence"/>
</dbReference>
<feature type="domain" description="EamA" evidence="2">
    <location>
        <begin position="10"/>
        <end position="143"/>
    </location>
</feature>
<dbReference type="EMBL" id="BMKA01000002">
    <property type="protein sequence ID" value="GGA14846.1"/>
    <property type="molecule type" value="Genomic_DNA"/>
</dbReference>
<feature type="transmembrane region" description="Helical" evidence="1">
    <location>
        <begin position="231"/>
        <end position="251"/>
    </location>
</feature>
<dbReference type="InterPro" id="IPR037185">
    <property type="entry name" value="EmrE-like"/>
</dbReference>
<feature type="transmembrane region" description="Helical" evidence="1">
    <location>
        <begin position="183"/>
        <end position="202"/>
    </location>
</feature>
<feature type="transmembrane region" description="Helical" evidence="1">
    <location>
        <begin position="76"/>
        <end position="95"/>
    </location>
</feature>
<dbReference type="RefSeq" id="WP_188672552.1">
    <property type="nucleotide sequence ID" value="NZ_BMKA01000002.1"/>
</dbReference>
<feature type="transmembrane region" description="Helical" evidence="1">
    <location>
        <begin position="284"/>
        <end position="302"/>
    </location>
</feature>